<accession>A0A3P5YFR3</accession>
<feature type="region of interest" description="Disordered" evidence="1">
    <location>
        <begin position="214"/>
        <end position="266"/>
    </location>
</feature>
<feature type="region of interest" description="Disordered" evidence="1">
    <location>
        <begin position="62"/>
        <end position="181"/>
    </location>
</feature>
<dbReference type="PANTHER" id="PTHR36764">
    <property type="entry name" value="TRNA (ILE)-LYSIDINE SYNTHASE"/>
    <property type="match status" value="1"/>
</dbReference>
<feature type="compositionally biased region" description="Basic and acidic residues" evidence="1">
    <location>
        <begin position="155"/>
        <end position="170"/>
    </location>
</feature>
<feature type="non-terminal residue" evidence="3">
    <location>
        <position position="1"/>
    </location>
</feature>
<dbReference type="EMBL" id="LR031569">
    <property type="protein sequence ID" value="VDC66517.1"/>
    <property type="molecule type" value="Genomic_DNA"/>
</dbReference>
<feature type="compositionally biased region" description="Polar residues" evidence="1">
    <location>
        <begin position="257"/>
        <end position="266"/>
    </location>
</feature>
<feature type="compositionally biased region" description="Polar residues" evidence="1">
    <location>
        <begin position="218"/>
        <end position="229"/>
    </location>
</feature>
<evidence type="ECO:0000313" key="3">
    <source>
        <dbReference type="EMBL" id="VDC66517.1"/>
    </source>
</evidence>
<name>A0A3P5YFR3_BRACM</name>
<dbReference type="PANTHER" id="PTHR36764:SF1">
    <property type="entry name" value="TRNA (ILE)-LYSIDINE SYNTHASE"/>
    <property type="match status" value="1"/>
</dbReference>
<dbReference type="Proteomes" id="UP000694005">
    <property type="component" value="Chromosome A06"/>
</dbReference>
<evidence type="ECO:0000313" key="2">
    <source>
        <dbReference type="EMBL" id="CAG7869836.1"/>
    </source>
</evidence>
<feature type="compositionally biased region" description="Basic and acidic residues" evidence="1">
    <location>
        <begin position="82"/>
        <end position="95"/>
    </location>
</feature>
<feature type="compositionally biased region" description="Basic residues" evidence="1">
    <location>
        <begin position="1"/>
        <end position="20"/>
    </location>
</feature>
<dbReference type="AlphaFoldDB" id="A0A3P5YFR3"/>
<proteinExistence type="predicted"/>
<feature type="region of interest" description="Disordered" evidence="1">
    <location>
        <begin position="291"/>
        <end position="355"/>
    </location>
</feature>
<protein>
    <submittedName>
        <fullName evidence="2">Uncharacterized protein</fullName>
    </submittedName>
</protein>
<dbReference type="EMBL" id="LS974622">
    <property type="protein sequence ID" value="CAG7869836.1"/>
    <property type="molecule type" value="Genomic_DNA"/>
</dbReference>
<dbReference type="Gramene" id="A06p20760.2_BraZ1">
    <property type="protein sequence ID" value="A06p20760.2_BraZ1.CDS"/>
    <property type="gene ID" value="A06g20760.2_BraZ1"/>
</dbReference>
<evidence type="ECO:0000256" key="1">
    <source>
        <dbReference type="SAM" id="MobiDB-lite"/>
    </source>
</evidence>
<feature type="compositionally biased region" description="Low complexity" evidence="1">
    <location>
        <begin position="322"/>
        <end position="337"/>
    </location>
</feature>
<reference evidence="3" key="1">
    <citation type="submission" date="2018-11" db="EMBL/GenBank/DDBJ databases">
        <authorList>
            <consortium name="Genoscope - CEA"/>
            <person name="William W."/>
        </authorList>
    </citation>
    <scope>NUCLEOTIDE SEQUENCE</scope>
</reference>
<gene>
    <name evidence="3" type="ORF">BRAA06T25057Z</name>
    <name evidence="2" type="ORF">BRAPAZ1V2_A06P20760.2</name>
</gene>
<sequence length="355" mass="38512">DHGSRTKRRIRRRNPKKKKKEMVAISMYRGNLHKVPDVPRRWTMPDRNLSFKDFKSLLHRRKRALSRLSPNSNPNPNPSHNVKSELATDRKDAIPSERPGSSGKQKLVEVKREEVNGNQVREEENGRIEGARAGGSGGGDRVMELLSNNETNNAPHEEAANDKAEAKETAEEVVPSEIEKEEKQVEERLQVLNAKKHNLVQVLKLILSAEEELKRRSSITQQPGTTASRPSLPLHVDVSNDSGGNAGTHMEGGETNDAGNHNNAQTPSVLRLCGASSSSESPLRRAAAFSQHNMAPHPSRWSPRVGPTQPGNPSAAAGGGTVSASGTNYIASSPSPAGSGGTSVFRETRLQSPGN</sequence>
<feature type="compositionally biased region" description="Basic and acidic residues" evidence="1">
    <location>
        <begin position="106"/>
        <end position="130"/>
    </location>
</feature>
<feature type="region of interest" description="Disordered" evidence="1">
    <location>
        <begin position="1"/>
        <end position="22"/>
    </location>
</feature>
<organism evidence="3">
    <name type="scientific">Brassica campestris</name>
    <name type="common">Field mustard</name>
    <dbReference type="NCBI Taxonomy" id="3711"/>
    <lineage>
        <taxon>Eukaryota</taxon>
        <taxon>Viridiplantae</taxon>
        <taxon>Streptophyta</taxon>
        <taxon>Embryophyta</taxon>
        <taxon>Tracheophyta</taxon>
        <taxon>Spermatophyta</taxon>
        <taxon>Magnoliopsida</taxon>
        <taxon>eudicotyledons</taxon>
        <taxon>Gunneridae</taxon>
        <taxon>Pentapetalae</taxon>
        <taxon>rosids</taxon>
        <taxon>malvids</taxon>
        <taxon>Brassicales</taxon>
        <taxon>Brassicaceae</taxon>
        <taxon>Brassiceae</taxon>
        <taxon>Brassica</taxon>
    </lineage>
</organism>